<sequence length="60" mass="6871">MHIRKKSAISTMRAGCKGNTDCIGFEEDKKVHYIQVYKLTTERMFDTITLGSLHGVFIFC</sequence>
<dbReference type="AlphaFoldDB" id="A0A414J017"/>
<dbReference type="Proteomes" id="UP000283745">
    <property type="component" value="Unassembled WGS sequence"/>
</dbReference>
<dbReference type="EMBL" id="QSKF01000022">
    <property type="protein sequence ID" value="RHE36484.1"/>
    <property type="molecule type" value="Genomic_DNA"/>
</dbReference>
<evidence type="ECO:0000313" key="2">
    <source>
        <dbReference type="Proteomes" id="UP000283745"/>
    </source>
</evidence>
<accession>A0A414J017</accession>
<organism evidence="1 2">
    <name type="scientific">Blautia obeum</name>
    <dbReference type="NCBI Taxonomy" id="40520"/>
    <lineage>
        <taxon>Bacteria</taxon>
        <taxon>Bacillati</taxon>
        <taxon>Bacillota</taxon>
        <taxon>Clostridia</taxon>
        <taxon>Lachnospirales</taxon>
        <taxon>Lachnospiraceae</taxon>
        <taxon>Blautia</taxon>
    </lineage>
</organism>
<gene>
    <name evidence="1" type="ORF">DW740_17015</name>
</gene>
<name>A0A414J017_9FIRM</name>
<proteinExistence type="predicted"/>
<comment type="caution">
    <text evidence="1">The sequence shown here is derived from an EMBL/GenBank/DDBJ whole genome shotgun (WGS) entry which is preliminary data.</text>
</comment>
<reference evidence="1 2" key="1">
    <citation type="submission" date="2018-08" db="EMBL/GenBank/DDBJ databases">
        <title>A genome reference for cultivated species of the human gut microbiota.</title>
        <authorList>
            <person name="Zou Y."/>
            <person name="Xue W."/>
            <person name="Luo G."/>
        </authorList>
    </citation>
    <scope>NUCLEOTIDE SEQUENCE [LARGE SCALE GENOMIC DNA]</scope>
    <source>
        <strain evidence="1 2">AM28-23</strain>
    </source>
</reference>
<protein>
    <submittedName>
        <fullName evidence="1">Uncharacterized protein</fullName>
    </submittedName>
</protein>
<evidence type="ECO:0000313" key="1">
    <source>
        <dbReference type="EMBL" id="RHE36484.1"/>
    </source>
</evidence>